<sequence length="229" mass="24299">MSQFLFTRPGLVALSTAVISSMGVLIGTPANGATFKGMIYETYFPNLEGFEIEYTLADGIFDTILASAPNTFFIDGDYLGPAPSLPMSLATVVPEVVTDLKTNFKVGIEGDRTQPVLQLSLFGITEEGLFLQLLDVNQPPIYQNIFKSTIQAPEGLPLSACKTQACDASADFGGKGGFYGSRMIVTPVPEPESVPEPSAAVALSVVGVLFLKRPRKAVTIPAVVTADSK</sequence>
<evidence type="ECO:0000313" key="1">
    <source>
        <dbReference type="EMBL" id="MCT7981113.1"/>
    </source>
</evidence>
<name>A0ABT2NEI0_9CYAN</name>
<evidence type="ECO:0000313" key="2">
    <source>
        <dbReference type="Proteomes" id="UP001525961"/>
    </source>
</evidence>
<gene>
    <name evidence="1" type="ORF">NG792_25625</name>
</gene>
<organism evidence="1 2">
    <name type="scientific">Laspinema olomoucense D3b</name>
    <dbReference type="NCBI Taxonomy" id="2953688"/>
    <lineage>
        <taxon>Bacteria</taxon>
        <taxon>Bacillati</taxon>
        <taxon>Cyanobacteriota</taxon>
        <taxon>Cyanophyceae</taxon>
        <taxon>Oscillatoriophycideae</taxon>
        <taxon>Oscillatoriales</taxon>
        <taxon>Laspinemataceae</taxon>
        <taxon>Laspinema</taxon>
        <taxon>Laspinema olomoucense</taxon>
    </lineage>
</organism>
<dbReference type="Proteomes" id="UP001525961">
    <property type="component" value="Unassembled WGS sequence"/>
</dbReference>
<dbReference type="EMBL" id="JAMXFA010000053">
    <property type="protein sequence ID" value="MCT7981113.1"/>
    <property type="molecule type" value="Genomic_DNA"/>
</dbReference>
<reference evidence="1 2" key="1">
    <citation type="journal article" date="2022" name="Front. Microbiol.">
        <title>High genomic differentiation and limited gene flow indicate recent cryptic speciation within the genus Laspinema (cyanobacteria).</title>
        <authorList>
            <person name="Stanojkovic A."/>
            <person name="Skoupy S."/>
            <person name="Skaloud P."/>
            <person name="Dvorak P."/>
        </authorList>
    </citation>
    <scope>NUCLEOTIDE SEQUENCE [LARGE SCALE GENOMIC DNA]</scope>
    <source>
        <strain evidence="1 2">D3b</strain>
    </source>
</reference>
<protein>
    <submittedName>
        <fullName evidence="1">PEP-CTERM sorting domain-containing protein</fullName>
    </submittedName>
</protein>
<comment type="caution">
    <text evidence="1">The sequence shown here is derived from an EMBL/GenBank/DDBJ whole genome shotgun (WGS) entry which is preliminary data.</text>
</comment>
<keyword evidence="2" id="KW-1185">Reference proteome</keyword>
<dbReference type="RefSeq" id="WP_261197900.1">
    <property type="nucleotide sequence ID" value="NZ_JAMXFA010000053.1"/>
</dbReference>
<accession>A0ABT2NEI0</accession>
<proteinExistence type="predicted"/>